<dbReference type="KEGG" id="mprt:ET475_10465"/>
<keyword evidence="3" id="KW-1185">Reference proteome</keyword>
<evidence type="ECO:0000259" key="1">
    <source>
        <dbReference type="Pfam" id="PF06983"/>
    </source>
</evidence>
<dbReference type="InterPro" id="IPR028973">
    <property type="entry name" value="PhnB-like"/>
</dbReference>
<feature type="domain" description="PhnB-like" evidence="1">
    <location>
        <begin position="5"/>
        <end position="132"/>
    </location>
</feature>
<dbReference type="Proteomes" id="UP000293995">
    <property type="component" value="Chromosome"/>
</dbReference>
<dbReference type="AlphaFoldDB" id="A0A4P6ER56"/>
<dbReference type="PANTHER" id="PTHR33990:SF1">
    <property type="entry name" value="PROTEIN YJDN"/>
    <property type="match status" value="1"/>
</dbReference>
<proteinExistence type="predicted"/>
<dbReference type="CDD" id="cd06588">
    <property type="entry name" value="PhnB_like"/>
    <property type="match status" value="1"/>
</dbReference>
<dbReference type="InterPro" id="IPR029068">
    <property type="entry name" value="Glyas_Bleomycin-R_OHBP_Dase"/>
</dbReference>
<dbReference type="PANTHER" id="PTHR33990">
    <property type="entry name" value="PROTEIN YJDN-RELATED"/>
    <property type="match status" value="1"/>
</dbReference>
<protein>
    <submittedName>
        <fullName evidence="2">VOC family protein</fullName>
    </submittedName>
</protein>
<accession>A0A4P6ER56</accession>
<sequence length="139" mass="14798">MTTLNPYLSFQKNAREAMTFYQSVLGGSLDIATFKDFPDMPHEASDEDLVMHAYLHTEDGIQLMGADTPAGVPYSPPAGVALSLEGTDEQTLTGQWNALADGGTVSMPLAAAPWGGGKFGMLTDKFGVAWYVTIDSSDS</sequence>
<dbReference type="Pfam" id="PF06983">
    <property type="entry name" value="3-dmu-9_3-mt"/>
    <property type="match status" value="1"/>
</dbReference>
<organism evidence="2 3">
    <name type="scientific">Microbacterium protaetiae</name>
    <dbReference type="NCBI Taxonomy" id="2509458"/>
    <lineage>
        <taxon>Bacteria</taxon>
        <taxon>Bacillati</taxon>
        <taxon>Actinomycetota</taxon>
        <taxon>Actinomycetes</taxon>
        <taxon>Micrococcales</taxon>
        <taxon>Microbacteriaceae</taxon>
        <taxon>Microbacterium</taxon>
    </lineage>
</organism>
<evidence type="ECO:0000313" key="2">
    <source>
        <dbReference type="EMBL" id="QAY60368.1"/>
    </source>
</evidence>
<name>A0A4P6ER56_9MICO</name>
<dbReference type="RefSeq" id="WP_129389624.1">
    <property type="nucleotide sequence ID" value="NZ_CP035494.1"/>
</dbReference>
<gene>
    <name evidence="2" type="ORF">ET475_10465</name>
</gene>
<evidence type="ECO:0000313" key="3">
    <source>
        <dbReference type="Proteomes" id="UP000293995"/>
    </source>
</evidence>
<reference evidence="2 3" key="1">
    <citation type="submission" date="2019-01" db="EMBL/GenBank/DDBJ databases">
        <title>Genome sequencing of strain DFW100M-13.</title>
        <authorList>
            <person name="Heo J."/>
            <person name="Kim S.-J."/>
            <person name="Kim J.-S."/>
            <person name="Hong S.-B."/>
            <person name="Kwon S.-W."/>
        </authorList>
    </citation>
    <scope>NUCLEOTIDE SEQUENCE [LARGE SCALE GENOMIC DNA]</scope>
    <source>
        <strain evidence="2 3">DFW100M-13</strain>
    </source>
</reference>
<dbReference type="OrthoDB" id="9795306at2"/>
<dbReference type="SUPFAM" id="SSF54593">
    <property type="entry name" value="Glyoxalase/Bleomycin resistance protein/Dihydroxybiphenyl dioxygenase"/>
    <property type="match status" value="1"/>
</dbReference>
<dbReference type="Gene3D" id="3.10.180.10">
    <property type="entry name" value="2,3-Dihydroxybiphenyl 1,2-Dioxygenase, domain 1"/>
    <property type="match status" value="1"/>
</dbReference>
<dbReference type="EMBL" id="CP035494">
    <property type="protein sequence ID" value="QAY60368.1"/>
    <property type="molecule type" value="Genomic_DNA"/>
</dbReference>